<dbReference type="Gene3D" id="3.10.450.50">
    <property type="match status" value="1"/>
</dbReference>
<feature type="domain" description="SnoaL-like" evidence="1">
    <location>
        <begin position="10"/>
        <end position="118"/>
    </location>
</feature>
<dbReference type="Proteomes" id="UP001645859">
    <property type="component" value="Unassembled WGS sequence"/>
</dbReference>
<proteinExistence type="predicted"/>
<organism evidence="2 3">
    <name type="scientific">Leucobacter chromiireducens subsp. solipictus</name>
    <dbReference type="NCBI Taxonomy" id="398235"/>
    <lineage>
        <taxon>Bacteria</taxon>
        <taxon>Bacillati</taxon>
        <taxon>Actinomycetota</taxon>
        <taxon>Actinomycetes</taxon>
        <taxon>Micrococcales</taxon>
        <taxon>Microbacteriaceae</taxon>
        <taxon>Leucobacter</taxon>
    </lineage>
</organism>
<evidence type="ECO:0000259" key="1">
    <source>
        <dbReference type="Pfam" id="PF12680"/>
    </source>
</evidence>
<reference evidence="2 3" key="1">
    <citation type="submission" date="2018-09" db="EMBL/GenBank/DDBJ databases">
        <title>Comparative genomics of Leucobacter spp.</title>
        <authorList>
            <person name="Reis A.C."/>
            <person name="Kolvenbach B.A."/>
            <person name="Corvini P.F.X."/>
            <person name="Nunes O.C."/>
        </authorList>
    </citation>
    <scope>NUCLEOTIDE SEQUENCE [LARGE SCALE GENOMIC DNA]</scope>
    <source>
        <strain evidence="2 3">TAN 31504</strain>
    </source>
</reference>
<dbReference type="RefSeq" id="WP_202343160.1">
    <property type="nucleotide sequence ID" value="NZ_BAAAPI010000016.1"/>
</dbReference>
<evidence type="ECO:0000313" key="2">
    <source>
        <dbReference type="EMBL" id="MBL3677903.1"/>
    </source>
</evidence>
<dbReference type="Pfam" id="PF12680">
    <property type="entry name" value="SnoaL_2"/>
    <property type="match status" value="1"/>
</dbReference>
<evidence type="ECO:0000313" key="3">
    <source>
        <dbReference type="Proteomes" id="UP001645859"/>
    </source>
</evidence>
<keyword evidence="3" id="KW-1185">Reference proteome</keyword>
<accession>A0ABS1SBI0</accession>
<sequence>MIHALVRRKIRAVFACLSAGDAEPLLTSLAPRFMSHFHGDHALGGVRTTHHTMRAWWQRLFRLLPGARFAVEDILVNGPPWHMRVALTARVVGILPDGQRYENRLMQHMHLHWGRITRAETLEDLQHLQRALDDVAAAGNAEARAAPLEDVAAEAA</sequence>
<protein>
    <submittedName>
        <fullName evidence="2">Nuclear transport factor 2 family protein</fullName>
    </submittedName>
</protein>
<gene>
    <name evidence="2" type="ORF">D3230_01095</name>
</gene>
<name>A0ABS1SBI0_9MICO</name>
<dbReference type="SUPFAM" id="SSF54427">
    <property type="entry name" value="NTF2-like"/>
    <property type="match status" value="1"/>
</dbReference>
<dbReference type="InterPro" id="IPR032710">
    <property type="entry name" value="NTF2-like_dom_sf"/>
</dbReference>
<dbReference type="EMBL" id="QYAC01000001">
    <property type="protein sequence ID" value="MBL3677903.1"/>
    <property type="molecule type" value="Genomic_DNA"/>
</dbReference>
<dbReference type="InterPro" id="IPR037401">
    <property type="entry name" value="SnoaL-like"/>
</dbReference>
<comment type="caution">
    <text evidence="2">The sequence shown here is derived from an EMBL/GenBank/DDBJ whole genome shotgun (WGS) entry which is preliminary data.</text>
</comment>